<keyword evidence="1" id="KW-0677">Repeat</keyword>
<dbReference type="Gene3D" id="1.25.40.10">
    <property type="entry name" value="Tetratricopeptide repeat domain"/>
    <property type="match status" value="1"/>
</dbReference>
<dbReference type="Pfam" id="PF14559">
    <property type="entry name" value="TPR_19"/>
    <property type="match status" value="1"/>
</dbReference>
<dbReference type="AlphaFoldDB" id="A0A2T1AJD9"/>
<dbReference type="InterPro" id="IPR050498">
    <property type="entry name" value="Ycf3"/>
</dbReference>
<dbReference type="EMBL" id="PVUF01000003">
    <property type="protein sequence ID" value="PRZ48716.1"/>
    <property type="molecule type" value="Genomic_DNA"/>
</dbReference>
<dbReference type="PANTHER" id="PTHR44858">
    <property type="entry name" value="TETRATRICOPEPTIDE REPEAT PROTEIN 6"/>
    <property type="match status" value="1"/>
</dbReference>
<evidence type="ECO:0000256" key="2">
    <source>
        <dbReference type="ARBA" id="ARBA00022803"/>
    </source>
</evidence>
<reference evidence="5 6" key="1">
    <citation type="submission" date="2018-03" db="EMBL/GenBank/DDBJ databases">
        <title>Genomic Encyclopedia of Archaeal and Bacterial Type Strains, Phase II (KMG-II): from individual species to whole genera.</title>
        <authorList>
            <person name="Goeker M."/>
        </authorList>
    </citation>
    <scope>NUCLEOTIDE SEQUENCE [LARGE SCALE GENOMIC DNA]</scope>
    <source>
        <strain evidence="5 6">DSM 25328</strain>
    </source>
</reference>
<evidence type="ECO:0000313" key="5">
    <source>
        <dbReference type="EMBL" id="PRZ48716.1"/>
    </source>
</evidence>
<evidence type="ECO:0000313" key="6">
    <source>
        <dbReference type="Proteomes" id="UP000237718"/>
    </source>
</evidence>
<organism evidence="5 6">
    <name type="scientific">Tritonibacter scottomollicae</name>
    <name type="common">Epibacterium scottomollicae</name>
    <dbReference type="NCBI Taxonomy" id="483013"/>
    <lineage>
        <taxon>Bacteria</taxon>
        <taxon>Pseudomonadati</taxon>
        <taxon>Pseudomonadota</taxon>
        <taxon>Alphaproteobacteria</taxon>
        <taxon>Rhodobacterales</taxon>
        <taxon>Paracoccaceae</taxon>
        <taxon>Tritonibacter</taxon>
    </lineage>
</organism>
<sequence length="189" mass="20956">MLLRVVIPAVVSLSVLAGGSWAECPSAPDHAARIDEVLEQVQAADSEREAKRIANQLWTFWADAPDAQAQEILDRGMTRRSAFDFLGAMSDFDRLIDYCPDYAEGYNQRAFVHYLRRDFAAALEDLDRALALSPRHVAAMSGRALSLLGLARPDEARSTLQEALRLNPWLSERHLLGPGAPLEADEIEL</sequence>
<name>A0A2T1AJD9_TRISK</name>
<dbReference type="Proteomes" id="UP000237718">
    <property type="component" value="Unassembled WGS sequence"/>
</dbReference>
<feature type="repeat" description="TPR" evidence="3">
    <location>
        <begin position="103"/>
        <end position="136"/>
    </location>
</feature>
<dbReference type="InterPro" id="IPR019734">
    <property type="entry name" value="TPR_rpt"/>
</dbReference>
<feature type="signal peptide" evidence="4">
    <location>
        <begin position="1"/>
        <end position="17"/>
    </location>
</feature>
<feature type="chain" id="PRO_5015761871" evidence="4">
    <location>
        <begin position="18"/>
        <end position="189"/>
    </location>
</feature>
<evidence type="ECO:0000256" key="3">
    <source>
        <dbReference type="PROSITE-ProRule" id="PRU00339"/>
    </source>
</evidence>
<accession>A0A2T1AJD9</accession>
<dbReference type="RefSeq" id="WP_106162761.1">
    <property type="nucleotide sequence ID" value="NZ_PVUF01000003.1"/>
</dbReference>
<dbReference type="OrthoDB" id="9815010at2"/>
<proteinExistence type="predicted"/>
<comment type="caution">
    <text evidence="5">The sequence shown here is derived from an EMBL/GenBank/DDBJ whole genome shotgun (WGS) entry which is preliminary data.</text>
</comment>
<dbReference type="PANTHER" id="PTHR44858:SF1">
    <property type="entry name" value="UDP-N-ACETYLGLUCOSAMINE--PEPTIDE N-ACETYLGLUCOSAMINYLTRANSFERASE SPINDLY-RELATED"/>
    <property type="match status" value="1"/>
</dbReference>
<evidence type="ECO:0000256" key="1">
    <source>
        <dbReference type="ARBA" id="ARBA00022737"/>
    </source>
</evidence>
<dbReference type="PROSITE" id="PS50005">
    <property type="entry name" value="TPR"/>
    <property type="match status" value="1"/>
</dbReference>
<dbReference type="SMART" id="SM00028">
    <property type="entry name" value="TPR"/>
    <property type="match status" value="3"/>
</dbReference>
<evidence type="ECO:0000256" key="4">
    <source>
        <dbReference type="SAM" id="SignalP"/>
    </source>
</evidence>
<dbReference type="SUPFAM" id="SSF48452">
    <property type="entry name" value="TPR-like"/>
    <property type="match status" value="1"/>
</dbReference>
<dbReference type="InterPro" id="IPR011990">
    <property type="entry name" value="TPR-like_helical_dom_sf"/>
</dbReference>
<protein>
    <submittedName>
        <fullName evidence="5">Tetratricopeptide repeat protein</fullName>
    </submittedName>
</protein>
<keyword evidence="2 3" id="KW-0802">TPR repeat</keyword>
<keyword evidence="4" id="KW-0732">Signal</keyword>
<gene>
    <name evidence="5" type="ORF">CLV89_10327</name>
</gene>